<accession>C9L7B3</accession>
<organism evidence="1 2">
    <name type="scientific">Blautia hansenii DSM 20583</name>
    <dbReference type="NCBI Taxonomy" id="537007"/>
    <lineage>
        <taxon>Bacteria</taxon>
        <taxon>Bacillati</taxon>
        <taxon>Bacillota</taxon>
        <taxon>Clostridia</taxon>
        <taxon>Lachnospirales</taxon>
        <taxon>Lachnospiraceae</taxon>
        <taxon>Blautia</taxon>
    </lineage>
</organism>
<dbReference type="RefSeq" id="WP_003020129.1">
    <property type="nucleotide sequence ID" value="NZ_CP022413.2"/>
</dbReference>
<dbReference type="eggNOG" id="ENOG5032CIJ">
    <property type="taxonomic scope" value="Bacteria"/>
</dbReference>
<dbReference type="STRING" id="537007.BLAHAN_05275"/>
<reference evidence="1" key="1">
    <citation type="submission" date="2009-09" db="EMBL/GenBank/DDBJ databases">
        <authorList>
            <person name="Weinstock G."/>
            <person name="Sodergren E."/>
            <person name="Clifton S."/>
            <person name="Fulton L."/>
            <person name="Fulton B."/>
            <person name="Courtney L."/>
            <person name="Fronick C."/>
            <person name="Harrison M."/>
            <person name="Strong C."/>
            <person name="Farmer C."/>
            <person name="Delahaunty K."/>
            <person name="Markovic C."/>
            <person name="Hall O."/>
            <person name="Minx P."/>
            <person name="Tomlinson C."/>
            <person name="Mitreva M."/>
            <person name="Nelson J."/>
            <person name="Hou S."/>
            <person name="Wollam A."/>
            <person name="Pepin K.H."/>
            <person name="Johnson M."/>
            <person name="Bhonagiri V."/>
            <person name="Nash W.E."/>
            <person name="Warren W."/>
            <person name="Chinwalla A."/>
            <person name="Mardis E.R."/>
            <person name="Wilson R.K."/>
        </authorList>
    </citation>
    <scope>NUCLEOTIDE SEQUENCE [LARGE SCALE GENOMIC DNA]</scope>
    <source>
        <strain evidence="1">DSM 20583</strain>
    </source>
</reference>
<dbReference type="EMBL" id="ABYU02000013">
    <property type="protein sequence ID" value="EEX21997.1"/>
    <property type="molecule type" value="Genomic_DNA"/>
</dbReference>
<evidence type="ECO:0000313" key="1">
    <source>
        <dbReference type="EMBL" id="EEX21997.1"/>
    </source>
</evidence>
<dbReference type="Proteomes" id="UP000003755">
    <property type="component" value="Unassembled WGS sequence"/>
</dbReference>
<gene>
    <name evidence="1" type="ORF">BLAHAN_05275</name>
</gene>
<sequence length="325" mass="37836">MLELYRKRLKTSGNYMGEALKKQSDMIMDNTFTRDIAYRKCYIDNQPVDAKYIVHTYYSISKDAVDYHLQFRPGVHYPIGTFVDIPDDVGMYNRWLIVGRSDEPQFVKYNVLKCNWTFKWIVNGVIHECLGVLRSRSSYNAGVWHDYYTTTPENQTQFIVPTNEHTQTIDYNMRFLISDNKINPIAWEVSKREDTFPVGITKITLKQDLFNPNMDNKELMIADYYKNKVLEDSSEKVEYEITYSGKPNLKVGGSYKTYSIPNIDFCSWKITGIDTKNYQVITPYDSNQIKIKIIKDYNLIGSVFTLSAYKGDTLLDAIDIEVISI</sequence>
<comment type="caution">
    <text evidence="1">The sequence shown here is derived from an EMBL/GenBank/DDBJ whole genome shotgun (WGS) entry which is preliminary data.</text>
</comment>
<dbReference type="AlphaFoldDB" id="C9L7B3"/>
<name>C9L7B3_BLAHA</name>
<dbReference type="KEGG" id="bhan:CGC63_10225"/>
<protein>
    <submittedName>
        <fullName evidence="1">Uncharacterized protein</fullName>
    </submittedName>
</protein>
<keyword evidence="2" id="KW-1185">Reference proteome</keyword>
<proteinExistence type="predicted"/>
<evidence type="ECO:0000313" key="2">
    <source>
        <dbReference type="Proteomes" id="UP000003755"/>
    </source>
</evidence>
<dbReference type="HOGENOM" id="CLU_680959_0_0_9"/>